<feature type="signal peptide" evidence="4">
    <location>
        <begin position="1"/>
        <end position="26"/>
    </location>
</feature>
<dbReference type="Gene3D" id="3.90.1720.30">
    <property type="entry name" value="PPPDE domains"/>
    <property type="match status" value="1"/>
</dbReference>
<evidence type="ECO:0000256" key="3">
    <source>
        <dbReference type="ARBA" id="ARBA00022801"/>
    </source>
</evidence>
<name>A0ABD2LPE3_9BILA</name>
<accession>A0ABD2LPE3</accession>
<keyword evidence="2" id="KW-0645">Protease</keyword>
<keyword evidence="3" id="KW-0378">Hydrolase</keyword>
<comment type="caution">
    <text evidence="6">The sequence shown here is derived from an EMBL/GenBank/DDBJ whole genome shotgun (WGS) entry which is preliminary data.</text>
</comment>
<keyword evidence="7" id="KW-1185">Reference proteome</keyword>
<feature type="domain" description="PPPDE" evidence="5">
    <location>
        <begin position="304"/>
        <end position="400"/>
    </location>
</feature>
<proteinExistence type="inferred from homology"/>
<dbReference type="InterPro" id="IPR042266">
    <property type="entry name" value="PPPDE_sf"/>
</dbReference>
<dbReference type="InterPro" id="IPR008580">
    <property type="entry name" value="PPPDE_dom"/>
</dbReference>
<gene>
    <name evidence="6" type="ORF">niasHT_002948</name>
</gene>
<evidence type="ECO:0000256" key="4">
    <source>
        <dbReference type="SAM" id="SignalP"/>
    </source>
</evidence>
<protein>
    <recommendedName>
        <fullName evidence="5">PPPDE domain-containing protein</fullName>
    </recommendedName>
</protein>
<evidence type="ECO:0000259" key="5">
    <source>
        <dbReference type="Pfam" id="PF05903"/>
    </source>
</evidence>
<evidence type="ECO:0000313" key="6">
    <source>
        <dbReference type="EMBL" id="KAL3116989.1"/>
    </source>
</evidence>
<dbReference type="GO" id="GO:0008233">
    <property type="term" value="F:peptidase activity"/>
    <property type="evidence" value="ECO:0007669"/>
    <property type="project" value="UniProtKB-KW"/>
</dbReference>
<evidence type="ECO:0000313" key="7">
    <source>
        <dbReference type="Proteomes" id="UP001620626"/>
    </source>
</evidence>
<sequence>MFGPSKIPLIIICFSIICDHFGQILSNPDDNNDDEDGRLLSFNQIGEFIEAVKEPFFKEIIIFGRPINNGTEEGEEAHWTDILGNKMIYIGVRFGTIELIRSINSRIYEVQQTIVDCVSNQCADQPDNCQEMVKVAKAQLSVRLLISMAKQIVQEKILHQIYNNPLQKARLCQWWYRFRYSVAGSAIKFVDTGTSSEIRRCIMQYYWNTQSKFNALIAQFDRKHAYLATVLSILDSNSAFLNFRMRTTDAEQAEFIPSNELPEGKLTALMRKPEEKEVPVEIFTEKFPIPFKLGSCLQACDIDHRGVKVYDIEFHFVDSWGIIIGDKIRQRTDPAKGIKFHRIGYTNKSQWEVQKIFDHFNDFYMENEQLKEGTFSSRKYNIIKNNCINFTKEFVEALLEGDKQLKSKHWPPRVLRQPPINDKACGFSSCFIPPNMPEDQQDN</sequence>
<feature type="chain" id="PRO_5044775859" description="PPPDE domain-containing protein" evidence="4">
    <location>
        <begin position="27"/>
        <end position="443"/>
    </location>
</feature>
<organism evidence="6 7">
    <name type="scientific">Heterodera trifolii</name>
    <dbReference type="NCBI Taxonomy" id="157864"/>
    <lineage>
        <taxon>Eukaryota</taxon>
        <taxon>Metazoa</taxon>
        <taxon>Ecdysozoa</taxon>
        <taxon>Nematoda</taxon>
        <taxon>Chromadorea</taxon>
        <taxon>Rhabditida</taxon>
        <taxon>Tylenchina</taxon>
        <taxon>Tylenchomorpha</taxon>
        <taxon>Tylenchoidea</taxon>
        <taxon>Heteroderidae</taxon>
        <taxon>Heteroderinae</taxon>
        <taxon>Heterodera</taxon>
    </lineage>
</organism>
<evidence type="ECO:0000256" key="1">
    <source>
        <dbReference type="ARBA" id="ARBA00008140"/>
    </source>
</evidence>
<dbReference type="EMBL" id="JBICBT010000337">
    <property type="protein sequence ID" value="KAL3116989.1"/>
    <property type="molecule type" value="Genomic_DNA"/>
</dbReference>
<keyword evidence="4" id="KW-0732">Signal</keyword>
<evidence type="ECO:0000256" key="2">
    <source>
        <dbReference type="ARBA" id="ARBA00022670"/>
    </source>
</evidence>
<comment type="similarity">
    <text evidence="1">Belongs to the DeSI family.</text>
</comment>
<reference evidence="6 7" key="1">
    <citation type="submission" date="2024-10" db="EMBL/GenBank/DDBJ databases">
        <authorList>
            <person name="Kim D."/>
        </authorList>
    </citation>
    <scope>NUCLEOTIDE SEQUENCE [LARGE SCALE GENOMIC DNA]</scope>
    <source>
        <strain evidence="6">BH-2024</strain>
    </source>
</reference>
<dbReference type="Proteomes" id="UP001620626">
    <property type="component" value="Unassembled WGS sequence"/>
</dbReference>
<dbReference type="AlphaFoldDB" id="A0ABD2LPE3"/>
<dbReference type="GO" id="GO:0006508">
    <property type="term" value="P:proteolysis"/>
    <property type="evidence" value="ECO:0007669"/>
    <property type="project" value="UniProtKB-KW"/>
</dbReference>
<dbReference type="Pfam" id="PF05903">
    <property type="entry name" value="Peptidase_C97"/>
    <property type="match status" value="1"/>
</dbReference>